<dbReference type="GO" id="GO:0004497">
    <property type="term" value="F:monooxygenase activity"/>
    <property type="evidence" value="ECO:0007669"/>
    <property type="project" value="UniProtKB-KW"/>
</dbReference>
<dbReference type="GO" id="GO:0005506">
    <property type="term" value="F:iron ion binding"/>
    <property type="evidence" value="ECO:0007669"/>
    <property type="project" value="InterPro"/>
</dbReference>
<evidence type="ECO:0000256" key="10">
    <source>
        <dbReference type="ARBA" id="ARBA00023136"/>
    </source>
</evidence>
<organism evidence="13 14">
    <name type="scientific">Vitis rotundifolia</name>
    <name type="common">Muscadine grape</name>
    <dbReference type="NCBI Taxonomy" id="103349"/>
    <lineage>
        <taxon>Eukaryota</taxon>
        <taxon>Viridiplantae</taxon>
        <taxon>Streptophyta</taxon>
        <taxon>Embryophyta</taxon>
        <taxon>Tracheophyta</taxon>
        <taxon>Spermatophyta</taxon>
        <taxon>Magnoliopsida</taxon>
        <taxon>eudicotyledons</taxon>
        <taxon>Gunneridae</taxon>
        <taxon>Pentapetalae</taxon>
        <taxon>rosids</taxon>
        <taxon>Vitales</taxon>
        <taxon>Vitaceae</taxon>
        <taxon>Viteae</taxon>
        <taxon>Vitis</taxon>
    </lineage>
</organism>
<dbReference type="CDD" id="cd20642">
    <property type="entry name" value="CYP72"/>
    <property type="match status" value="1"/>
</dbReference>
<keyword evidence="8 11" id="KW-0408">Iron</keyword>
<dbReference type="EMBL" id="JARBHA010000019">
    <property type="protein sequence ID" value="KAJ9672602.1"/>
    <property type="molecule type" value="Genomic_DNA"/>
</dbReference>
<dbReference type="InterPro" id="IPR017972">
    <property type="entry name" value="Cyt_P450_CS"/>
</dbReference>
<evidence type="ECO:0008006" key="15">
    <source>
        <dbReference type="Google" id="ProtNLM"/>
    </source>
</evidence>
<dbReference type="Gene3D" id="1.10.630.10">
    <property type="entry name" value="Cytochrome P450"/>
    <property type="match status" value="1"/>
</dbReference>
<dbReference type="PRINTS" id="PR00385">
    <property type="entry name" value="P450"/>
</dbReference>
<evidence type="ECO:0000256" key="5">
    <source>
        <dbReference type="ARBA" id="ARBA00022723"/>
    </source>
</evidence>
<dbReference type="PROSITE" id="PS00086">
    <property type="entry name" value="CYTOCHROME_P450"/>
    <property type="match status" value="1"/>
</dbReference>
<comment type="subcellular location">
    <subcellularLocation>
        <location evidence="1">Membrane</location>
        <topology evidence="1">Single-pass membrane protein</topology>
    </subcellularLocation>
</comment>
<dbReference type="InterPro" id="IPR002401">
    <property type="entry name" value="Cyt_P450_E_grp-I"/>
</dbReference>
<dbReference type="GO" id="GO:0020037">
    <property type="term" value="F:heme binding"/>
    <property type="evidence" value="ECO:0007669"/>
    <property type="project" value="InterPro"/>
</dbReference>
<sequence>MEIAYDSILIFCAFALLSLAWRALYLVWLRPRRLERCLRRQGLMGNSYRLLHGDAKKVSIMLKEAKSRPINLSDDIVPRVIPFLDKTIQQYGKNSFTWVGPIPRVNIMEPELIREVFLETGRFRKQKQNPLANFLVTGLVSYEGEKWAKHRKLLNPAFHAEKLKLMSPAFHLSCCQTISKWEEMVFPEGSCELDVWPFLKNLIADALSRIAFGSSYEEGRRLFQLLQEQAYLTMEVFESIYIPGWWYLPTKRNKRMKKIDKEINTLLNDIITKRDKAMKDGKTANDDLLGILIESNSKEIQEGGNSKNAGISIQEVIEECKLFYFAGQETTSNLLIWTMVLLSKHPNWQTLAREEVFQVFGKNKPEFAGLSHLKVVTMIFYEVLRLYPPGATLNRAVYEDINLGELYLPSGMEILVPIILVHRDPEIWGDDVKEFKPERFSEGVMKATKRQVSYFPFGWGPRICIGQNFAMAEAKMALAMILQCFTFELSPSYTHAPTSVLTLQPQYGARLILHKI</sequence>
<evidence type="ECO:0000256" key="9">
    <source>
        <dbReference type="ARBA" id="ARBA00023033"/>
    </source>
</evidence>
<name>A0AA38YLG0_VITRO</name>
<evidence type="ECO:0000256" key="4">
    <source>
        <dbReference type="ARBA" id="ARBA00022692"/>
    </source>
</evidence>
<evidence type="ECO:0000256" key="7">
    <source>
        <dbReference type="ARBA" id="ARBA00023002"/>
    </source>
</evidence>
<reference evidence="13 14" key="1">
    <citation type="journal article" date="2023" name="BMC Biotechnol.">
        <title>Vitis rotundifolia cv Carlos genome sequencing.</title>
        <authorList>
            <person name="Huff M."/>
            <person name="Hulse-Kemp A."/>
            <person name="Scheffler B."/>
            <person name="Youngblood R."/>
            <person name="Simpson S."/>
            <person name="Babiker E."/>
            <person name="Staton M."/>
        </authorList>
    </citation>
    <scope>NUCLEOTIDE SEQUENCE [LARGE SCALE GENOMIC DNA]</scope>
    <source>
        <tissue evidence="13">Leaf</tissue>
    </source>
</reference>
<evidence type="ECO:0000313" key="13">
    <source>
        <dbReference type="EMBL" id="KAJ9672602.1"/>
    </source>
</evidence>
<dbReference type="PANTHER" id="PTHR24282">
    <property type="entry name" value="CYTOCHROME P450 FAMILY MEMBER"/>
    <property type="match status" value="1"/>
</dbReference>
<comment type="similarity">
    <text evidence="2 12">Belongs to the cytochrome P450 family.</text>
</comment>
<accession>A0AA38YLG0</accession>
<dbReference type="InterPro" id="IPR050665">
    <property type="entry name" value="Cytochrome_P450_Monooxygen"/>
</dbReference>
<keyword evidence="9 12" id="KW-0503">Monooxygenase</keyword>
<keyword evidence="6" id="KW-1133">Transmembrane helix</keyword>
<feature type="binding site" description="axial binding residue" evidence="11">
    <location>
        <position position="464"/>
    </location>
    <ligand>
        <name>heme</name>
        <dbReference type="ChEBI" id="CHEBI:30413"/>
    </ligand>
    <ligandPart>
        <name>Fe</name>
        <dbReference type="ChEBI" id="CHEBI:18248"/>
    </ligandPart>
</feature>
<keyword evidence="4" id="KW-0812">Transmembrane</keyword>
<protein>
    <recommendedName>
        <fullName evidence="15">Cytochrome P450 CYP72A219-like</fullName>
    </recommendedName>
</protein>
<evidence type="ECO:0000256" key="12">
    <source>
        <dbReference type="RuleBase" id="RU000461"/>
    </source>
</evidence>
<evidence type="ECO:0000256" key="6">
    <source>
        <dbReference type="ARBA" id="ARBA00022989"/>
    </source>
</evidence>
<dbReference type="FunFam" id="1.10.630.10:FF:000029">
    <property type="entry name" value="Cytochrome P450 734A1"/>
    <property type="match status" value="1"/>
</dbReference>
<evidence type="ECO:0000256" key="1">
    <source>
        <dbReference type="ARBA" id="ARBA00004167"/>
    </source>
</evidence>
<dbReference type="Proteomes" id="UP001168098">
    <property type="component" value="Unassembled WGS sequence"/>
</dbReference>
<dbReference type="Pfam" id="PF00067">
    <property type="entry name" value="p450"/>
    <property type="match status" value="1"/>
</dbReference>
<evidence type="ECO:0000256" key="3">
    <source>
        <dbReference type="ARBA" id="ARBA00022617"/>
    </source>
</evidence>
<dbReference type="SUPFAM" id="SSF48264">
    <property type="entry name" value="Cytochrome P450"/>
    <property type="match status" value="1"/>
</dbReference>
<evidence type="ECO:0000256" key="8">
    <source>
        <dbReference type="ARBA" id="ARBA00023004"/>
    </source>
</evidence>
<dbReference type="PRINTS" id="PR00463">
    <property type="entry name" value="EP450I"/>
</dbReference>
<dbReference type="PANTHER" id="PTHR24282:SF255">
    <property type="entry name" value="CYTOCHROME P450 72A11-RELATED"/>
    <property type="match status" value="1"/>
</dbReference>
<keyword evidence="10" id="KW-0472">Membrane</keyword>
<evidence type="ECO:0000313" key="14">
    <source>
        <dbReference type="Proteomes" id="UP001168098"/>
    </source>
</evidence>
<proteinExistence type="inferred from homology"/>
<keyword evidence="7 12" id="KW-0560">Oxidoreductase</keyword>
<comment type="caution">
    <text evidence="13">The sequence shown here is derived from an EMBL/GenBank/DDBJ whole genome shotgun (WGS) entry which is preliminary data.</text>
</comment>
<evidence type="ECO:0000256" key="2">
    <source>
        <dbReference type="ARBA" id="ARBA00010617"/>
    </source>
</evidence>
<keyword evidence="14" id="KW-1185">Reference proteome</keyword>
<dbReference type="GO" id="GO:0016020">
    <property type="term" value="C:membrane"/>
    <property type="evidence" value="ECO:0007669"/>
    <property type="project" value="UniProtKB-SubCell"/>
</dbReference>
<dbReference type="AlphaFoldDB" id="A0AA38YLG0"/>
<gene>
    <name evidence="13" type="ORF">PVL29_026000</name>
</gene>
<dbReference type="GO" id="GO:0016705">
    <property type="term" value="F:oxidoreductase activity, acting on paired donors, with incorporation or reduction of molecular oxygen"/>
    <property type="evidence" value="ECO:0007669"/>
    <property type="project" value="InterPro"/>
</dbReference>
<keyword evidence="5 11" id="KW-0479">Metal-binding</keyword>
<comment type="cofactor">
    <cofactor evidence="11">
        <name>heme</name>
        <dbReference type="ChEBI" id="CHEBI:30413"/>
    </cofactor>
</comment>
<dbReference type="InterPro" id="IPR036396">
    <property type="entry name" value="Cyt_P450_sf"/>
</dbReference>
<dbReference type="InterPro" id="IPR001128">
    <property type="entry name" value="Cyt_P450"/>
</dbReference>
<keyword evidence="3 11" id="KW-0349">Heme</keyword>
<evidence type="ECO:0000256" key="11">
    <source>
        <dbReference type="PIRSR" id="PIRSR602401-1"/>
    </source>
</evidence>